<accession>J3P1U1</accession>
<evidence type="ECO:0008006" key="4">
    <source>
        <dbReference type="Google" id="ProtNLM"/>
    </source>
</evidence>
<proteinExistence type="predicted"/>
<dbReference type="GeneID" id="20347947"/>
<dbReference type="Proteomes" id="UP000006039">
    <property type="component" value="Unassembled WGS sequence"/>
</dbReference>
<reference evidence="3" key="1">
    <citation type="submission" date="2010-07" db="EMBL/GenBank/DDBJ databases">
        <title>The genome sequence of Gaeumannomyces graminis var. tritici strain R3-111a-1.</title>
        <authorList>
            <consortium name="The Broad Institute Genome Sequencing Platform"/>
            <person name="Ma L.-J."/>
            <person name="Dead R."/>
            <person name="Young S."/>
            <person name="Zeng Q."/>
            <person name="Koehrsen M."/>
            <person name="Alvarado L."/>
            <person name="Berlin A."/>
            <person name="Chapman S.B."/>
            <person name="Chen Z."/>
            <person name="Freedman E."/>
            <person name="Gellesch M."/>
            <person name="Goldberg J."/>
            <person name="Griggs A."/>
            <person name="Gujja S."/>
            <person name="Heilman E.R."/>
            <person name="Heiman D."/>
            <person name="Hepburn T."/>
            <person name="Howarth C."/>
            <person name="Jen D."/>
            <person name="Larson L."/>
            <person name="Mehta T."/>
            <person name="Neiman D."/>
            <person name="Pearson M."/>
            <person name="Roberts A."/>
            <person name="Saif S."/>
            <person name="Shea T."/>
            <person name="Shenoy N."/>
            <person name="Sisk P."/>
            <person name="Stolte C."/>
            <person name="Sykes S."/>
            <person name="Walk T."/>
            <person name="White J."/>
            <person name="Yandava C."/>
            <person name="Haas B."/>
            <person name="Nusbaum C."/>
            <person name="Birren B."/>
        </authorList>
    </citation>
    <scope>NUCLEOTIDE SEQUENCE [LARGE SCALE GENOMIC DNA]</scope>
    <source>
        <strain evidence="3">R3-111a-1</strain>
    </source>
</reference>
<dbReference type="SUPFAM" id="SSF52047">
    <property type="entry name" value="RNI-like"/>
    <property type="match status" value="1"/>
</dbReference>
<evidence type="ECO:0000313" key="3">
    <source>
        <dbReference type="Proteomes" id="UP000006039"/>
    </source>
</evidence>
<sequence>MSSPAAASAFASISELLLLVAENLDRDTALFAQLCRVNRRFNAIFSPFLYRACDIRTTGRMSGPRTCSHLAHTKSFSLRLPDNSGDFNLDDVASAPELIRKMPALETFEWAGQPLPHDAPQALKSCQNLKSVHITYPEEIEGDYFELAECDWDVNEQGWKPGIDKYCSKKSLEYSRLFYAQDLSTLAGLESLVLEHIYGNMHLWERHLVQILRNCPDLRKLGLSVARQAIVRCGGNGSWEMWGFLDRLCDAYSLSPGGSAPTTSLQLRSLGAGTGVYVTEATSIDKLTNLSLLEEVELDVGNIWNGRGVEHYVFEVEETYVVNYELLLSPDACPNMRRIRLSHMGRRAFDNLKNLHRINQDFLRRLVVEVDNNNWSEHWLKEWIDLTFPGTTPTGWVWKGKSLILYPMDTPSEDW</sequence>
<organism evidence="1">
    <name type="scientific">Gaeumannomyces tritici (strain R3-111a-1)</name>
    <name type="common">Wheat and barley take-all root rot fungus</name>
    <name type="synonym">Gaeumannomyces graminis var. tritici</name>
    <dbReference type="NCBI Taxonomy" id="644352"/>
    <lineage>
        <taxon>Eukaryota</taxon>
        <taxon>Fungi</taxon>
        <taxon>Dikarya</taxon>
        <taxon>Ascomycota</taxon>
        <taxon>Pezizomycotina</taxon>
        <taxon>Sordariomycetes</taxon>
        <taxon>Sordariomycetidae</taxon>
        <taxon>Magnaporthales</taxon>
        <taxon>Magnaporthaceae</taxon>
        <taxon>Gaeumannomyces</taxon>
    </lineage>
</organism>
<dbReference type="VEuPathDB" id="FungiDB:GGTG_07489"/>
<dbReference type="EnsemblFungi" id="EJT73633">
    <property type="protein sequence ID" value="EJT73633"/>
    <property type="gene ID" value="GGTG_07489"/>
</dbReference>
<reference evidence="2" key="4">
    <citation type="journal article" date="2015" name="G3 (Bethesda)">
        <title>Genome sequences of three phytopathogenic species of the Magnaporthaceae family of fungi.</title>
        <authorList>
            <person name="Okagaki L.H."/>
            <person name="Nunes C.C."/>
            <person name="Sailsbery J."/>
            <person name="Clay B."/>
            <person name="Brown D."/>
            <person name="John T."/>
            <person name="Oh Y."/>
            <person name="Young N."/>
            <person name="Fitzgerald M."/>
            <person name="Haas B.J."/>
            <person name="Zeng Q."/>
            <person name="Young S."/>
            <person name="Adiconis X."/>
            <person name="Fan L."/>
            <person name="Levin J.Z."/>
            <person name="Mitchell T.K."/>
            <person name="Okubara P.A."/>
            <person name="Farman M.L."/>
            <person name="Kohn L.M."/>
            <person name="Birren B."/>
            <person name="Ma L.-J."/>
            <person name="Dean R.A."/>
        </authorList>
    </citation>
    <scope>NUCLEOTIDE SEQUENCE</scope>
    <source>
        <strain evidence="2">R3-111a-1</strain>
    </source>
</reference>
<gene>
    <name evidence="2" type="primary">20347947</name>
    <name evidence="1" type="ORF">GGTG_07489</name>
</gene>
<protein>
    <recommendedName>
        <fullName evidence="4">F-box domain-containing protein</fullName>
    </recommendedName>
</protein>
<name>J3P1U1_GAET3</name>
<keyword evidence="3" id="KW-1185">Reference proteome</keyword>
<reference evidence="1" key="2">
    <citation type="submission" date="2010-07" db="EMBL/GenBank/DDBJ databases">
        <authorList>
            <consortium name="The Broad Institute Genome Sequencing Platform"/>
            <consortium name="Broad Institute Genome Sequencing Center for Infectious Disease"/>
            <person name="Ma L.-J."/>
            <person name="Dead R."/>
            <person name="Young S."/>
            <person name="Zeng Q."/>
            <person name="Koehrsen M."/>
            <person name="Alvarado L."/>
            <person name="Berlin A."/>
            <person name="Chapman S.B."/>
            <person name="Chen Z."/>
            <person name="Freedman E."/>
            <person name="Gellesch M."/>
            <person name="Goldberg J."/>
            <person name="Griggs A."/>
            <person name="Gujja S."/>
            <person name="Heilman E.R."/>
            <person name="Heiman D."/>
            <person name="Hepburn T."/>
            <person name="Howarth C."/>
            <person name="Jen D."/>
            <person name="Larson L."/>
            <person name="Mehta T."/>
            <person name="Neiman D."/>
            <person name="Pearson M."/>
            <person name="Roberts A."/>
            <person name="Saif S."/>
            <person name="Shea T."/>
            <person name="Shenoy N."/>
            <person name="Sisk P."/>
            <person name="Stolte C."/>
            <person name="Sykes S."/>
            <person name="Walk T."/>
            <person name="White J."/>
            <person name="Yandava C."/>
            <person name="Haas B."/>
            <person name="Nusbaum C."/>
            <person name="Birren B."/>
        </authorList>
    </citation>
    <scope>NUCLEOTIDE SEQUENCE</scope>
    <source>
        <strain evidence="1">R3-111a-1</strain>
    </source>
</reference>
<dbReference type="HOGENOM" id="CLU_662289_0_0_1"/>
<dbReference type="RefSeq" id="XP_009223577.1">
    <property type="nucleotide sequence ID" value="XM_009225313.1"/>
</dbReference>
<evidence type="ECO:0000313" key="2">
    <source>
        <dbReference type="EnsemblFungi" id="EJT73633"/>
    </source>
</evidence>
<dbReference type="EMBL" id="GL385398">
    <property type="protein sequence ID" value="EJT73633.1"/>
    <property type="molecule type" value="Genomic_DNA"/>
</dbReference>
<dbReference type="InterPro" id="IPR032675">
    <property type="entry name" value="LRR_dom_sf"/>
</dbReference>
<dbReference type="STRING" id="644352.J3P1U1"/>
<evidence type="ECO:0000313" key="1">
    <source>
        <dbReference type="EMBL" id="EJT73633.1"/>
    </source>
</evidence>
<dbReference type="Gene3D" id="3.80.10.10">
    <property type="entry name" value="Ribonuclease Inhibitor"/>
    <property type="match status" value="1"/>
</dbReference>
<reference evidence="1" key="3">
    <citation type="submission" date="2010-09" db="EMBL/GenBank/DDBJ databases">
        <title>Annotation of Gaeumannomyces graminis var. tritici R3-111a-1.</title>
        <authorList>
            <consortium name="The Broad Institute Genome Sequencing Platform"/>
            <person name="Ma L.-J."/>
            <person name="Dead R."/>
            <person name="Young S.K."/>
            <person name="Zeng Q."/>
            <person name="Gargeya S."/>
            <person name="Fitzgerald M."/>
            <person name="Haas B."/>
            <person name="Abouelleil A."/>
            <person name="Alvarado L."/>
            <person name="Arachchi H.M."/>
            <person name="Berlin A."/>
            <person name="Brown A."/>
            <person name="Chapman S.B."/>
            <person name="Chen Z."/>
            <person name="Dunbar C."/>
            <person name="Freedman E."/>
            <person name="Gearin G."/>
            <person name="Gellesch M."/>
            <person name="Goldberg J."/>
            <person name="Griggs A."/>
            <person name="Gujja S."/>
            <person name="Heiman D."/>
            <person name="Howarth C."/>
            <person name="Larson L."/>
            <person name="Lui A."/>
            <person name="MacDonald P.J.P."/>
            <person name="Mehta T."/>
            <person name="Montmayeur A."/>
            <person name="Murphy C."/>
            <person name="Neiman D."/>
            <person name="Pearson M."/>
            <person name="Priest M."/>
            <person name="Roberts A."/>
            <person name="Saif S."/>
            <person name="Shea T."/>
            <person name="Shenoy N."/>
            <person name="Sisk P."/>
            <person name="Stolte C."/>
            <person name="Sykes S."/>
            <person name="Yandava C."/>
            <person name="Wortman J."/>
            <person name="Nusbaum C."/>
            <person name="Birren B."/>
        </authorList>
    </citation>
    <scope>NUCLEOTIDE SEQUENCE</scope>
    <source>
        <strain evidence="1">R3-111a-1</strain>
    </source>
</reference>
<reference evidence="2" key="5">
    <citation type="submission" date="2018-04" db="UniProtKB">
        <authorList>
            <consortium name="EnsemblFungi"/>
        </authorList>
    </citation>
    <scope>IDENTIFICATION</scope>
    <source>
        <strain evidence="2">R3-111a-1</strain>
    </source>
</reference>
<dbReference type="OrthoDB" id="4579997at2759"/>
<dbReference type="AlphaFoldDB" id="J3P1U1"/>